<dbReference type="Gene3D" id="2.60.120.200">
    <property type="match status" value="2"/>
</dbReference>
<dbReference type="InterPro" id="IPR013320">
    <property type="entry name" value="ConA-like_dom_sf"/>
</dbReference>
<proteinExistence type="predicted"/>
<dbReference type="AlphaFoldDB" id="F6Z4R3"/>
<organism evidence="2 3">
    <name type="scientific">Ciona intestinalis</name>
    <name type="common">Transparent sea squirt</name>
    <name type="synonym">Ascidia intestinalis</name>
    <dbReference type="NCBI Taxonomy" id="7719"/>
    <lineage>
        <taxon>Eukaryota</taxon>
        <taxon>Metazoa</taxon>
        <taxon>Chordata</taxon>
        <taxon>Tunicata</taxon>
        <taxon>Ascidiacea</taxon>
        <taxon>Phlebobranchia</taxon>
        <taxon>Cionidae</taxon>
        <taxon>Ciona</taxon>
    </lineage>
</organism>
<dbReference type="InterPro" id="IPR000998">
    <property type="entry name" value="MAM_dom"/>
</dbReference>
<feature type="domain" description="MAM" evidence="1">
    <location>
        <begin position="11"/>
        <end position="166"/>
    </location>
</feature>
<dbReference type="SMART" id="SM00137">
    <property type="entry name" value="MAM"/>
    <property type="match status" value="1"/>
</dbReference>
<accession>F6Z4R3</accession>
<dbReference type="GO" id="GO:0016020">
    <property type="term" value="C:membrane"/>
    <property type="evidence" value="ECO:0007669"/>
    <property type="project" value="InterPro"/>
</dbReference>
<dbReference type="GeneTree" id="ENSGT00730000112491"/>
<reference evidence="2" key="2">
    <citation type="submission" date="2025-08" db="UniProtKB">
        <authorList>
            <consortium name="Ensembl"/>
        </authorList>
    </citation>
    <scope>IDENTIFICATION</scope>
</reference>
<sequence length="291" mass="32428">MYQGSCSTSVFNCTFDESPTLCQGWLESSFSRWSYTDGANTTQVGAPTTDHSGGKYALAGDNVAGFVPLLVSPGIVLNESDTYCLDFWFYISGTARLDVVYLEGELINYKNEVLTWFNTPATKWQHGKVEIKRTEYPIKVGFQATRNNQSIIAVDDITMQPTSCQNPTLHVPADQFSCKFDITSSFCKGWSQEPGNKMLLFSQGVLPNNRLPNLVKHEHSDNGGRYAYVPELTDFQASNSVQLVSPIVTLNTTAIYCLTAAFLNNGGWSRERYEVNIYQVKNNITSVILRS</sequence>
<dbReference type="InParanoid" id="F6Z4R3"/>
<reference evidence="3" key="1">
    <citation type="journal article" date="2002" name="Science">
        <title>The draft genome of Ciona intestinalis: insights into chordate and vertebrate origins.</title>
        <authorList>
            <person name="Dehal P."/>
            <person name="Satou Y."/>
            <person name="Campbell R.K."/>
            <person name="Chapman J."/>
            <person name="Degnan B."/>
            <person name="De Tomaso A."/>
            <person name="Davidson B."/>
            <person name="Di Gregorio A."/>
            <person name="Gelpke M."/>
            <person name="Goodstein D.M."/>
            <person name="Harafuji N."/>
            <person name="Hastings K.E."/>
            <person name="Ho I."/>
            <person name="Hotta K."/>
            <person name="Huang W."/>
            <person name="Kawashima T."/>
            <person name="Lemaire P."/>
            <person name="Martinez D."/>
            <person name="Meinertzhagen I.A."/>
            <person name="Necula S."/>
            <person name="Nonaka M."/>
            <person name="Putnam N."/>
            <person name="Rash S."/>
            <person name="Saiga H."/>
            <person name="Satake M."/>
            <person name="Terry A."/>
            <person name="Yamada L."/>
            <person name="Wang H.G."/>
            <person name="Awazu S."/>
            <person name="Azumi K."/>
            <person name="Boore J."/>
            <person name="Branno M."/>
            <person name="Chin-Bow S."/>
            <person name="DeSantis R."/>
            <person name="Doyle S."/>
            <person name="Francino P."/>
            <person name="Keys D.N."/>
            <person name="Haga S."/>
            <person name="Hayashi H."/>
            <person name="Hino K."/>
            <person name="Imai K.S."/>
            <person name="Inaba K."/>
            <person name="Kano S."/>
            <person name="Kobayashi K."/>
            <person name="Kobayashi M."/>
            <person name="Lee B.I."/>
            <person name="Makabe K.W."/>
            <person name="Manohar C."/>
            <person name="Matassi G."/>
            <person name="Medina M."/>
            <person name="Mochizuki Y."/>
            <person name="Mount S."/>
            <person name="Morishita T."/>
            <person name="Miura S."/>
            <person name="Nakayama A."/>
            <person name="Nishizaka S."/>
            <person name="Nomoto H."/>
            <person name="Ohta F."/>
            <person name="Oishi K."/>
            <person name="Rigoutsos I."/>
            <person name="Sano M."/>
            <person name="Sasaki A."/>
            <person name="Sasakura Y."/>
            <person name="Shoguchi E."/>
            <person name="Shin-i T."/>
            <person name="Spagnuolo A."/>
            <person name="Stainier D."/>
            <person name="Suzuki M.M."/>
            <person name="Tassy O."/>
            <person name="Takatori N."/>
            <person name="Tokuoka M."/>
            <person name="Yagi K."/>
            <person name="Yoshizaki F."/>
            <person name="Wada S."/>
            <person name="Zhang C."/>
            <person name="Hyatt P.D."/>
            <person name="Larimer F."/>
            <person name="Detter C."/>
            <person name="Doggett N."/>
            <person name="Glavina T."/>
            <person name="Hawkins T."/>
            <person name="Richardson P."/>
            <person name="Lucas S."/>
            <person name="Kohara Y."/>
            <person name="Levine M."/>
            <person name="Satoh N."/>
            <person name="Rokhsar D.S."/>
        </authorList>
    </citation>
    <scope>NUCLEOTIDE SEQUENCE [LARGE SCALE GENOMIC DNA]</scope>
</reference>
<dbReference type="PANTHER" id="PTHR23282:SF142">
    <property type="entry name" value="MAM DOMAIN-CONTAINING PROTEIN"/>
    <property type="match status" value="1"/>
</dbReference>
<dbReference type="PANTHER" id="PTHR23282">
    <property type="entry name" value="APICAL ENDOSOMAL GLYCOPROTEIN PRECURSOR"/>
    <property type="match status" value="1"/>
</dbReference>
<evidence type="ECO:0000313" key="2">
    <source>
        <dbReference type="Ensembl" id="ENSCINP00000020982.3"/>
    </source>
</evidence>
<dbReference type="Pfam" id="PF00629">
    <property type="entry name" value="MAM"/>
    <property type="match status" value="1"/>
</dbReference>
<dbReference type="Ensembl" id="ENSCINT00000020982.3">
    <property type="protein sequence ID" value="ENSCINP00000020982.3"/>
    <property type="gene ID" value="ENSCING00000013751.2"/>
</dbReference>
<dbReference type="InterPro" id="IPR051560">
    <property type="entry name" value="MAM_domain-containing"/>
</dbReference>
<dbReference type="PROSITE" id="PS50060">
    <property type="entry name" value="MAM_2"/>
    <property type="match status" value="1"/>
</dbReference>
<reference evidence="2" key="3">
    <citation type="submission" date="2025-09" db="UniProtKB">
        <authorList>
            <consortium name="Ensembl"/>
        </authorList>
    </citation>
    <scope>IDENTIFICATION</scope>
</reference>
<dbReference type="HOGENOM" id="CLU_958227_0_0_1"/>
<dbReference type="Proteomes" id="UP000008144">
    <property type="component" value="Unassembled WGS sequence"/>
</dbReference>
<name>F6Z4R3_CIOIN</name>
<evidence type="ECO:0000259" key="1">
    <source>
        <dbReference type="PROSITE" id="PS50060"/>
    </source>
</evidence>
<dbReference type="SUPFAM" id="SSF49899">
    <property type="entry name" value="Concanavalin A-like lectins/glucanases"/>
    <property type="match status" value="1"/>
</dbReference>
<keyword evidence="3" id="KW-1185">Reference proteome</keyword>
<protein>
    <recommendedName>
        <fullName evidence="1">MAM domain-containing protein</fullName>
    </recommendedName>
</protein>
<evidence type="ECO:0000313" key="3">
    <source>
        <dbReference type="Proteomes" id="UP000008144"/>
    </source>
</evidence>